<dbReference type="OrthoDB" id="5849319at2759"/>
<dbReference type="Proteomes" id="UP000230233">
    <property type="component" value="Chromosome I"/>
</dbReference>
<accession>A0A2G5VG55</accession>
<feature type="signal peptide" evidence="1">
    <location>
        <begin position="1"/>
        <end position="19"/>
    </location>
</feature>
<dbReference type="EMBL" id="PDUG01000001">
    <property type="protein sequence ID" value="PIC50606.1"/>
    <property type="molecule type" value="Genomic_DNA"/>
</dbReference>
<name>A0A2G5VG55_9PELO</name>
<reference evidence="3" key="1">
    <citation type="submission" date="2017-10" db="EMBL/GenBank/DDBJ databases">
        <title>Rapid genome shrinkage in a self-fertile nematode reveals novel sperm competition proteins.</title>
        <authorList>
            <person name="Yin D."/>
            <person name="Schwarz E.M."/>
            <person name="Thomas C.G."/>
            <person name="Felde R.L."/>
            <person name="Korf I.F."/>
            <person name="Cutter A.D."/>
            <person name="Schartner C.M."/>
            <person name="Ralston E.J."/>
            <person name="Meyer B.J."/>
            <person name="Haag E.S."/>
        </authorList>
    </citation>
    <scope>NUCLEOTIDE SEQUENCE [LARGE SCALE GENOMIC DNA]</scope>
    <source>
        <strain evidence="3">JU1422</strain>
    </source>
</reference>
<evidence type="ECO:0000313" key="2">
    <source>
        <dbReference type="EMBL" id="PIC50606.1"/>
    </source>
</evidence>
<keyword evidence="1" id="KW-0732">Signal</keyword>
<dbReference type="AlphaFoldDB" id="A0A2G5VG55"/>
<gene>
    <name evidence="2" type="primary">Cnig_chr_I.g1441</name>
    <name evidence="2" type="ORF">B9Z55_001441</name>
</gene>
<organism evidence="2 3">
    <name type="scientific">Caenorhabditis nigoni</name>
    <dbReference type="NCBI Taxonomy" id="1611254"/>
    <lineage>
        <taxon>Eukaryota</taxon>
        <taxon>Metazoa</taxon>
        <taxon>Ecdysozoa</taxon>
        <taxon>Nematoda</taxon>
        <taxon>Chromadorea</taxon>
        <taxon>Rhabditida</taxon>
        <taxon>Rhabditina</taxon>
        <taxon>Rhabditomorpha</taxon>
        <taxon>Rhabditoidea</taxon>
        <taxon>Rhabditidae</taxon>
        <taxon>Peloderinae</taxon>
        <taxon>Caenorhabditis</taxon>
    </lineage>
</organism>
<sequence length="147" mass="17198">MIQHLIPILLLPVAVFSFGSPDQFVFEISFICRYNEKYHYKIKFIEWDWWLFNGDDVITETRDGDGTPGIFNLTLVGMLNGDEITSEGYDVRMRLKHSCTEDQKDVDVYMYIKPHCEIGKGRCHFKISRDITDIKGEITNYANLVYE</sequence>
<proteinExistence type="predicted"/>
<evidence type="ECO:0000313" key="3">
    <source>
        <dbReference type="Proteomes" id="UP000230233"/>
    </source>
</evidence>
<feature type="chain" id="PRO_5013693951" evidence="1">
    <location>
        <begin position="20"/>
        <end position="147"/>
    </location>
</feature>
<comment type="caution">
    <text evidence="2">The sequence shown here is derived from an EMBL/GenBank/DDBJ whole genome shotgun (WGS) entry which is preliminary data.</text>
</comment>
<keyword evidence="3" id="KW-1185">Reference proteome</keyword>
<evidence type="ECO:0000256" key="1">
    <source>
        <dbReference type="SAM" id="SignalP"/>
    </source>
</evidence>
<protein>
    <submittedName>
        <fullName evidence="2">Uncharacterized protein</fullName>
    </submittedName>
</protein>